<feature type="transmembrane region" description="Helical" evidence="5">
    <location>
        <begin position="363"/>
        <end position="381"/>
    </location>
</feature>
<keyword evidence="7" id="KW-1185">Reference proteome</keyword>
<evidence type="ECO:0000313" key="6">
    <source>
        <dbReference type="EMBL" id="MDL2060182.1"/>
    </source>
</evidence>
<keyword evidence="3 5" id="KW-1133">Transmembrane helix</keyword>
<protein>
    <submittedName>
        <fullName evidence="6">MFS transporter</fullName>
    </submittedName>
</protein>
<evidence type="ECO:0000256" key="5">
    <source>
        <dbReference type="SAM" id="Phobius"/>
    </source>
</evidence>
<accession>A0ABT7ISD1</accession>
<comment type="caution">
    <text evidence="6">The sequence shown here is derived from an EMBL/GenBank/DDBJ whole genome shotgun (WGS) entry which is preliminary data.</text>
</comment>
<evidence type="ECO:0000256" key="3">
    <source>
        <dbReference type="ARBA" id="ARBA00022989"/>
    </source>
</evidence>
<keyword evidence="2 5" id="KW-0812">Transmembrane</keyword>
<name>A0ABT7ISD1_9BURK</name>
<dbReference type="Pfam" id="PF07690">
    <property type="entry name" value="MFS_1"/>
    <property type="match status" value="1"/>
</dbReference>
<feature type="transmembrane region" description="Helical" evidence="5">
    <location>
        <begin position="207"/>
        <end position="225"/>
    </location>
</feature>
<feature type="transmembrane region" description="Helical" evidence="5">
    <location>
        <begin position="330"/>
        <end position="351"/>
    </location>
</feature>
<reference evidence="6" key="1">
    <citation type="submission" date="2023-03" db="EMBL/GenBank/DDBJ databases">
        <title>Mesosutterella sp. nov. isolated from porcine feces.</title>
        <authorList>
            <person name="Yu S."/>
        </authorList>
    </citation>
    <scope>NUCLEOTIDE SEQUENCE</scope>
    <source>
        <strain evidence="6">AGMB02718</strain>
    </source>
</reference>
<feature type="transmembrane region" description="Helical" evidence="5">
    <location>
        <begin position="82"/>
        <end position="100"/>
    </location>
</feature>
<organism evidence="6 7">
    <name type="scientific">Mesosutterella faecium</name>
    <dbReference type="NCBI Taxonomy" id="2925194"/>
    <lineage>
        <taxon>Bacteria</taxon>
        <taxon>Pseudomonadati</taxon>
        <taxon>Pseudomonadota</taxon>
        <taxon>Betaproteobacteria</taxon>
        <taxon>Burkholderiales</taxon>
        <taxon>Sutterellaceae</taxon>
        <taxon>Mesosutterella</taxon>
    </lineage>
</organism>
<gene>
    <name evidence="6" type="ORF">MUN46_009570</name>
</gene>
<dbReference type="EMBL" id="JAKZJU020000001">
    <property type="protein sequence ID" value="MDL2060182.1"/>
    <property type="molecule type" value="Genomic_DNA"/>
</dbReference>
<feature type="transmembrane region" description="Helical" evidence="5">
    <location>
        <begin position="52"/>
        <end position="70"/>
    </location>
</feature>
<dbReference type="PANTHER" id="PTHR23514">
    <property type="entry name" value="BYPASS OF STOP CODON PROTEIN 6"/>
    <property type="match status" value="1"/>
</dbReference>
<feature type="transmembrane region" description="Helical" evidence="5">
    <location>
        <begin position="12"/>
        <end position="32"/>
    </location>
</feature>
<feature type="transmembrane region" description="Helical" evidence="5">
    <location>
        <begin position="275"/>
        <end position="293"/>
    </location>
</feature>
<dbReference type="InterPro" id="IPR011701">
    <property type="entry name" value="MFS"/>
</dbReference>
<feature type="transmembrane region" description="Helical" evidence="5">
    <location>
        <begin position="299"/>
        <end position="318"/>
    </location>
</feature>
<dbReference type="Proteomes" id="UP001165481">
    <property type="component" value="Unassembled WGS sequence"/>
</dbReference>
<evidence type="ECO:0000256" key="4">
    <source>
        <dbReference type="ARBA" id="ARBA00023136"/>
    </source>
</evidence>
<feature type="transmembrane region" description="Helical" evidence="5">
    <location>
        <begin position="169"/>
        <end position="186"/>
    </location>
</feature>
<dbReference type="Gene3D" id="1.20.1250.20">
    <property type="entry name" value="MFS general substrate transporter like domains"/>
    <property type="match status" value="2"/>
</dbReference>
<dbReference type="SUPFAM" id="SSF103473">
    <property type="entry name" value="MFS general substrate transporter"/>
    <property type="match status" value="1"/>
</dbReference>
<feature type="transmembrane region" description="Helical" evidence="5">
    <location>
        <begin position="245"/>
        <end position="263"/>
    </location>
</feature>
<evidence type="ECO:0000256" key="1">
    <source>
        <dbReference type="ARBA" id="ARBA00004141"/>
    </source>
</evidence>
<feature type="transmembrane region" description="Helical" evidence="5">
    <location>
        <begin position="145"/>
        <end position="163"/>
    </location>
</feature>
<keyword evidence="4 5" id="KW-0472">Membrane</keyword>
<dbReference type="RefSeq" id="WP_243376999.1">
    <property type="nucleotide sequence ID" value="NZ_JAKZJU020000001.1"/>
</dbReference>
<dbReference type="InterPro" id="IPR051788">
    <property type="entry name" value="MFS_Transporter"/>
</dbReference>
<evidence type="ECO:0000313" key="7">
    <source>
        <dbReference type="Proteomes" id="UP001165481"/>
    </source>
</evidence>
<sequence>MKGALVTNRGRLLPSDALSCFFFFTAAGGYYSLLTSRMPAIKAGAGIGDAEVGLALLCLGAASVTGLLFCGRLIRRYTSARLLRVSSAALFLLLPLAGLAPGKFSLFAVFAGLGLAVAIFDVCMNTQAILLEAHSRSRLMGRMQAGYSLGCILGAALGAAFAWAGAGAFANFLFFSLVCLACRAPAGRHLQEDIPRRDAARRPRLPLFVYFCGFMEICAFSSEGVVGDWGSIFLHSVKGAPESTAALSFGAAAAAMALVRLFTDHLRERLGDATLLAAGGLLVAAGFVVAIAADSPAVCLAGFFLAGAGVAPAVPIVMSRAGSCPGVDPGAACSAVSTIGYGTLLFLPPLLGSVSDSIGMEKAFLIPIAFALLLAAGSLAFRK</sequence>
<evidence type="ECO:0000256" key="2">
    <source>
        <dbReference type="ARBA" id="ARBA00022692"/>
    </source>
</evidence>
<proteinExistence type="predicted"/>
<dbReference type="PANTHER" id="PTHR23514:SF13">
    <property type="entry name" value="INNER MEMBRANE PROTEIN YBJJ"/>
    <property type="match status" value="1"/>
</dbReference>
<comment type="subcellular location">
    <subcellularLocation>
        <location evidence="1">Membrane</location>
        <topology evidence="1">Multi-pass membrane protein</topology>
    </subcellularLocation>
</comment>
<dbReference type="InterPro" id="IPR036259">
    <property type="entry name" value="MFS_trans_sf"/>
</dbReference>
<feature type="transmembrane region" description="Helical" evidence="5">
    <location>
        <begin position="106"/>
        <end position="124"/>
    </location>
</feature>